<feature type="transmembrane region" description="Helical" evidence="7">
    <location>
        <begin position="185"/>
        <end position="207"/>
    </location>
</feature>
<dbReference type="PANTHER" id="PTHR30250:SF10">
    <property type="entry name" value="LIPOPOLYSACCHARIDE BIOSYNTHESIS PROTEIN WZXC"/>
    <property type="match status" value="1"/>
</dbReference>
<feature type="transmembrane region" description="Helical" evidence="7">
    <location>
        <begin position="297"/>
        <end position="319"/>
    </location>
</feature>
<feature type="transmembrane region" description="Helical" evidence="7">
    <location>
        <begin position="339"/>
        <end position="358"/>
    </location>
</feature>
<protein>
    <submittedName>
        <fullName evidence="8">Uncharacterized protein</fullName>
    </submittedName>
</protein>
<dbReference type="CDD" id="cd13127">
    <property type="entry name" value="MATE_tuaB_like"/>
    <property type="match status" value="1"/>
</dbReference>
<dbReference type="Proteomes" id="UP000193017">
    <property type="component" value="Chromosome"/>
</dbReference>
<evidence type="ECO:0000256" key="4">
    <source>
        <dbReference type="ARBA" id="ARBA00022692"/>
    </source>
</evidence>
<reference evidence="8 9" key="1">
    <citation type="submission" date="2017-03" db="EMBL/GenBank/DDBJ databases">
        <title>Genome sequence of Paracoccus contaminans isolated from a water microcosm.</title>
        <authorList>
            <person name="Aurass P."/>
            <person name="Karste S."/>
            <person name="Trost E."/>
            <person name="Glaeser S.P."/>
            <person name="Kaempfer P."/>
            <person name="Flieger A."/>
        </authorList>
    </citation>
    <scope>NUCLEOTIDE SEQUENCE [LARGE SCALE GENOMIC DNA]</scope>
    <source>
        <strain evidence="9">RKI 16-01929T\LMG 29738T\CCM 8701T\CIP 111112T</strain>
    </source>
</reference>
<keyword evidence="5 7" id="KW-1133">Transmembrane helix</keyword>
<feature type="transmembrane region" description="Helical" evidence="7">
    <location>
        <begin position="57"/>
        <end position="76"/>
    </location>
</feature>
<keyword evidence="3" id="KW-1003">Cell membrane</keyword>
<dbReference type="AlphaFoldDB" id="A0A1W6CVS5"/>
<comment type="similarity">
    <text evidence="2">Belongs to the polysaccharide synthase family.</text>
</comment>
<name>A0A1W6CVS5_9RHOB</name>
<dbReference type="Pfam" id="PF13440">
    <property type="entry name" value="Polysacc_synt_3"/>
    <property type="match status" value="1"/>
</dbReference>
<proteinExistence type="inferred from homology"/>
<comment type="subcellular location">
    <subcellularLocation>
        <location evidence="1">Cell membrane</location>
        <topology evidence="1">Multi-pass membrane protein</topology>
    </subcellularLocation>
</comment>
<feature type="transmembrane region" description="Helical" evidence="7">
    <location>
        <begin position="96"/>
        <end position="121"/>
    </location>
</feature>
<keyword evidence="6 7" id="KW-0472">Membrane</keyword>
<dbReference type="OrthoDB" id="9770347at2"/>
<evidence type="ECO:0000256" key="5">
    <source>
        <dbReference type="ARBA" id="ARBA00022989"/>
    </source>
</evidence>
<evidence type="ECO:0000256" key="1">
    <source>
        <dbReference type="ARBA" id="ARBA00004651"/>
    </source>
</evidence>
<feature type="transmembrane region" description="Helical" evidence="7">
    <location>
        <begin position="451"/>
        <end position="475"/>
    </location>
</feature>
<dbReference type="KEGG" id="pcon:B0A89_04330"/>
<dbReference type="GO" id="GO:0005886">
    <property type="term" value="C:plasma membrane"/>
    <property type="evidence" value="ECO:0007669"/>
    <property type="project" value="UniProtKB-SubCell"/>
</dbReference>
<dbReference type="RefSeq" id="WP_085377082.1">
    <property type="nucleotide sequence ID" value="NZ_CP020612.1"/>
</dbReference>
<evidence type="ECO:0000313" key="9">
    <source>
        <dbReference type="Proteomes" id="UP000193017"/>
    </source>
</evidence>
<feature type="transmembrane region" description="Helical" evidence="7">
    <location>
        <begin position="27"/>
        <end position="48"/>
    </location>
</feature>
<accession>A0A1W6CVS5</accession>
<dbReference type="STRING" id="1945662.B0A89_04330"/>
<dbReference type="PANTHER" id="PTHR30250">
    <property type="entry name" value="PST FAMILY PREDICTED COLANIC ACID TRANSPORTER"/>
    <property type="match status" value="1"/>
</dbReference>
<dbReference type="EMBL" id="CP020612">
    <property type="protein sequence ID" value="ARJ68972.1"/>
    <property type="molecule type" value="Genomic_DNA"/>
</dbReference>
<evidence type="ECO:0000256" key="7">
    <source>
        <dbReference type="SAM" id="Phobius"/>
    </source>
</evidence>
<evidence type="ECO:0000256" key="2">
    <source>
        <dbReference type="ARBA" id="ARBA00007430"/>
    </source>
</evidence>
<keyword evidence="9" id="KW-1185">Reference proteome</keyword>
<feature type="transmembrane region" description="Helical" evidence="7">
    <location>
        <begin position="160"/>
        <end position="179"/>
    </location>
</feature>
<evidence type="ECO:0000313" key="8">
    <source>
        <dbReference type="EMBL" id="ARJ68972.1"/>
    </source>
</evidence>
<gene>
    <name evidence="8" type="ORF">B0A89_04330</name>
</gene>
<organism evidence="8 9">
    <name type="scientific">Paracoccus contaminans</name>
    <dbReference type="NCBI Taxonomy" id="1945662"/>
    <lineage>
        <taxon>Bacteria</taxon>
        <taxon>Pseudomonadati</taxon>
        <taxon>Pseudomonadota</taxon>
        <taxon>Alphaproteobacteria</taxon>
        <taxon>Rhodobacterales</taxon>
        <taxon>Paracoccaceae</taxon>
        <taxon>Paracoccus</taxon>
    </lineage>
</organism>
<keyword evidence="4 7" id="KW-0812">Transmembrane</keyword>
<sequence>MPSPPPPAPEDLAHFSSGRARRAFTGVLWSGVNALVPTISGLVVFLFVSRILEPAELGYVSLAVAVVGTLGAFSPAGFGDALVQRSALDGRHLDTTFWLCLVWGGALYLGTVLLAGPIAALMREPMLNSLLPVVGLRLILDQAAVVPSALLSRSMQFRSLALRTLIASVMSMIVCLAVLQAGYGMWALVASQLVGAIVVCVVSWMAVAWRPGRGMDRAALRDLSHFGGFASGSRLISTINVDQLLIGPLIGSTGLGLFSFARRIFQMLNDVLTGALAGVAYPLLSSMQNEPDKLREAYLATTFLSSVLAFPCFVGLALIAEDLIPLLFGPQWTGAVPVLQWFCAIGLLSCIGILQAALIRAKGRADWWMWYQLVQQILTGAVIVLLARMGIVAAIAGIAIKTWLVWPFVARFVGRLLDLDIRSYMAQFALPLAGCAAMAAATSALDHGTALSGAALLCTKIAVGAAVYAAVLVLLGRKRLLELRAVIGAGRRRG</sequence>
<dbReference type="InterPro" id="IPR050833">
    <property type="entry name" value="Poly_Biosynth_Transport"/>
</dbReference>
<evidence type="ECO:0000256" key="3">
    <source>
        <dbReference type="ARBA" id="ARBA00022475"/>
    </source>
</evidence>
<evidence type="ECO:0000256" key="6">
    <source>
        <dbReference type="ARBA" id="ARBA00023136"/>
    </source>
</evidence>